<dbReference type="Proteomes" id="UP001234811">
    <property type="component" value="Unassembled WGS sequence"/>
</dbReference>
<evidence type="ECO:0000313" key="1">
    <source>
        <dbReference type="EMBL" id="MDQ9559233.1"/>
    </source>
</evidence>
<protein>
    <submittedName>
        <fullName evidence="1">Uncharacterized protein</fullName>
    </submittedName>
</protein>
<organism evidence="1 2">
    <name type="scientific">Serratia marcescens</name>
    <dbReference type="NCBI Taxonomy" id="615"/>
    <lineage>
        <taxon>Bacteria</taxon>
        <taxon>Pseudomonadati</taxon>
        <taxon>Pseudomonadota</taxon>
        <taxon>Gammaproteobacteria</taxon>
        <taxon>Enterobacterales</taxon>
        <taxon>Yersiniaceae</taxon>
        <taxon>Serratia</taxon>
    </lineage>
</organism>
<comment type="caution">
    <text evidence="1">The sequence shown here is derived from an EMBL/GenBank/DDBJ whole genome shotgun (WGS) entry which is preliminary data.</text>
</comment>
<name>A0ABD5BTH2_SERMA</name>
<evidence type="ECO:0000313" key="2">
    <source>
        <dbReference type="Proteomes" id="UP001234811"/>
    </source>
</evidence>
<proteinExistence type="predicted"/>
<sequence length="75" mass="8091">MIVAKPISSKEPDLLVGNEQKTLIIKDLSGAVLASFKPDGAGWTHDQLLAIDIHSMAPEGWDAYLADDWIGSSEI</sequence>
<dbReference type="RefSeq" id="WP_309149103.1">
    <property type="nucleotide sequence ID" value="NZ_CP119436.1"/>
</dbReference>
<accession>A0ABD5BTH2</accession>
<reference evidence="1 2" key="1">
    <citation type="submission" date="2023-07" db="EMBL/GenBank/DDBJ databases">
        <title>Pathogens genome sequencing project 196.</title>
        <authorList>
            <person name="Cao X."/>
        </authorList>
    </citation>
    <scope>NUCLEOTIDE SEQUENCE [LARGE SCALE GENOMIC DNA]</scope>
    <source>
        <strain evidence="1 2">SM41</strain>
    </source>
</reference>
<dbReference type="AlphaFoldDB" id="A0ABD5BTH2"/>
<gene>
    <name evidence="1" type="ORF">RF091_27445</name>
</gene>
<dbReference type="EMBL" id="JAVIPQ010000484">
    <property type="protein sequence ID" value="MDQ9559233.1"/>
    <property type="molecule type" value="Genomic_DNA"/>
</dbReference>